<evidence type="ECO:0000256" key="7">
    <source>
        <dbReference type="ARBA" id="ARBA00047841"/>
    </source>
</evidence>
<dbReference type="GO" id="GO:0000234">
    <property type="term" value="F:phosphoethanolamine N-methyltransferase activity"/>
    <property type="evidence" value="ECO:0007669"/>
    <property type="project" value="UniProtKB-EC"/>
</dbReference>
<dbReference type="EC" id="2.1.1.103" evidence="5"/>
<comment type="catalytic activity">
    <reaction evidence="6">
        <text>N,N-dimethylethanolamine phosphate + S-adenosyl-L-methionine = phosphocholine + S-adenosyl-L-homocysteine + H(+)</text>
        <dbReference type="Rhea" id="RHEA:25325"/>
        <dbReference type="ChEBI" id="CHEBI:15378"/>
        <dbReference type="ChEBI" id="CHEBI:57856"/>
        <dbReference type="ChEBI" id="CHEBI:58641"/>
        <dbReference type="ChEBI" id="CHEBI:59789"/>
        <dbReference type="ChEBI" id="CHEBI:295975"/>
        <dbReference type="EC" id="2.1.1.103"/>
    </reaction>
    <physiologicalReaction direction="left-to-right" evidence="6">
        <dbReference type="Rhea" id="RHEA:25326"/>
    </physiologicalReaction>
</comment>
<evidence type="ECO:0000313" key="9">
    <source>
        <dbReference type="EMBL" id="KAF0303339.1"/>
    </source>
</evidence>
<feature type="domain" description="Methyltransferase type 11" evidence="8">
    <location>
        <begin position="60"/>
        <end position="160"/>
    </location>
</feature>
<evidence type="ECO:0000259" key="8">
    <source>
        <dbReference type="Pfam" id="PF08241"/>
    </source>
</evidence>
<reference evidence="9 10" key="1">
    <citation type="submission" date="2019-07" db="EMBL/GenBank/DDBJ databases">
        <title>Draft genome assembly of a fouling barnacle, Amphibalanus amphitrite (Darwin, 1854): The first reference genome for Thecostraca.</title>
        <authorList>
            <person name="Kim W."/>
        </authorList>
    </citation>
    <scope>NUCLEOTIDE SEQUENCE [LARGE SCALE GENOMIC DNA]</scope>
    <source>
        <strain evidence="9">SNU_AA5</strain>
        <tissue evidence="9">Soma without cirri and trophi</tissue>
    </source>
</reference>
<dbReference type="GO" id="GO:0032259">
    <property type="term" value="P:methylation"/>
    <property type="evidence" value="ECO:0007669"/>
    <property type="project" value="UniProtKB-KW"/>
</dbReference>
<name>A0A6A4WDP0_AMPAM</name>
<dbReference type="InterPro" id="IPR013216">
    <property type="entry name" value="Methyltransf_11"/>
</dbReference>
<comment type="pathway">
    <text evidence="2">Lipid metabolism.</text>
</comment>
<dbReference type="Pfam" id="PF08241">
    <property type="entry name" value="Methyltransf_11"/>
    <property type="match status" value="1"/>
</dbReference>
<dbReference type="EMBL" id="VIIS01000952">
    <property type="protein sequence ID" value="KAF0303339.1"/>
    <property type="molecule type" value="Genomic_DNA"/>
</dbReference>
<comment type="pathway">
    <text evidence="1">Phospholipid metabolism; phosphatidylcholine biosynthesis.</text>
</comment>
<comment type="catalytic activity">
    <reaction evidence="7">
        <text>N-methylethanolamine phosphate + S-adenosyl-L-methionine = N,N-dimethylethanolamine phosphate + S-adenosyl-L-homocysteine + H(+)</text>
        <dbReference type="Rhea" id="RHEA:25321"/>
        <dbReference type="ChEBI" id="CHEBI:15378"/>
        <dbReference type="ChEBI" id="CHEBI:57781"/>
        <dbReference type="ChEBI" id="CHEBI:57856"/>
        <dbReference type="ChEBI" id="CHEBI:58641"/>
        <dbReference type="ChEBI" id="CHEBI:59789"/>
        <dbReference type="EC" id="2.1.1.103"/>
    </reaction>
    <physiologicalReaction direction="left-to-right" evidence="7">
        <dbReference type="Rhea" id="RHEA:25322"/>
    </physiologicalReaction>
</comment>
<dbReference type="AlphaFoldDB" id="A0A6A4WDP0"/>
<accession>A0A6A4WDP0</accession>
<evidence type="ECO:0000256" key="1">
    <source>
        <dbReference type="ARBA" id="ARBA00004969"/>
    </source>
</evidence>
<evidence type="ECO:0000256" key="6">
    <source>
        <dbReference type="ARBA" id="ARBA00047619"/>
    </source>
</evidence>
<dbReference type="CDD" id="cd02440">
    <property type="entry name" value="AdoMet_MTases"/>
    <property type="match status" value="1"/>
</dbReference>
<protein>
    <recommendedName>
        <fullName evidence="5">phosphoethanolamine N-methyltransferase</fullName>
        <ecNumber evidence="5">2.1.1.103</ecNumber>
    </recommendedName>
</protein>
<dbReference type="PANTHER" id="PTHR44307:SF2">
    <property type="entry name" value="PHOSPHOETHANOLAMINE METHYLTRANSFERASE ISOFORM X1"/>
    <property type="match status" value="1"/>
</dbReference>
<sequence>MAAPAAQNASQQFLDDNQYTRNNILRYEKIFGETFVSTGGLQTTQEFCGRLNLSPGQRVLDVGVGTGGSAFFMARQFGCHVTGVDLSKNMVDIAEERRRQLSPELQSLLEFQVGDVTKVDYPAGSFDVVYTRDTVLHIADKAALYANCLRWLRPAGILLVTDYCQGDRTLSEQFVKYRDQRGYHLLTVPQYGEVLRKVGFQDVEAIDNSASFLDILRAELDKFVPQKEEFVKEFSQKDFDDIVSGWTAKIERVSEGSQTWGLFVARKPKDE</sequence>
<gene>
    <name evidence="9" type="primary">NMT1</name>
    <name evidence="9" type="ORF">FJT64_024670</name>
</gene>
<organism evidence="9 10">
    <name type="scientific">Amphibalanus amphitrite</name>
    <name type="common">Striped barnacle</name>
    <name type="synonym">Balanus amphitrite</name>
    <dbReference type="NCBI Taxonomy" id="1232801"/>
    <lineage>
        <taxon>Eukaryota</taxon>
        <taxon>Metazoa</taxon>
        <taxon>Ecdysozoa</taxon>
        <taxon>Arthropoda</taxon>
        <taxon>Crustacea</taxon>
        <taxon>Multicrustacea</taxon>
        <taxon>Cirripedia</taxon>
        <taxon>Thoracica</taxon>
        <taxon>Thoracicalcarea</taxon>
        <taxon>Balanomorpha</taxon>
        <taxon>Balanoidea</taxon>
        <taxon>Balanidae</taxon>
        <taxon>Amphibalaninae</taxon>
        <taxon>Amphibalanus</taxon>
    </lineage>
</organism>
<dbReference type="SUPFAM" id="SSF53335">
    <property type="entry name" value="S-adenosyl-L-methionine-dependent methyltransferases"/>
    <property type="match status" value="1"/>
</dbReference>
<proteinExistence type="predicted"/>
<dbReference type="Gene3D" id="3.40.50.150">
    <property type="entry name" value="Vaccinia Virus protein VP39"/>
    <property type="match status" value="1"/>
</dbReference>
<evidence type="ECO:0000313" key="10">
    <source>
        <dbReference type="Proteomes" id="UP000440578"/>
    </source>
</evidence>
<keyword evidence="4 9" id="KW-0808">Transferase</keyword>
<keyword evidence="10" id="KW-1185">Reference proteome</keyword>
<evidence type="ECO:0000256" key="3">
    <source>
        <dbReference type="ARBA" id="ARBA00022603"/>
    </source>
</evidence>
<dbReference type="InterPro" id="IPR029063">
    <property type="entry name" value="SAM-dependent_MTases_sf"/>
</dbReference>
<evidence type="ECO:0000256" key="2">
    <source>
        <dbReference type="ARBA" id="ARBA00005189"/>
    </source>
</evidence>
<dbReference type="OrthoDB" id="8300214at2759"/>
<evidence type="ECO:0000256" key="4">
    <source>
        <dbReference type="ARBA" id="ARBA00022679"/>
    </source>
</evidence>
<dbReference type="Proteomes" id="UP000440578">
    <property type="component" value="Unassembled WGS sequence"/>
</dbReference>
<comment type="caution">
    <text evidence="9">The sequence shown here is derived from an EMBL/GenBank/DDBJ whole genome shotgun (WGS) entry which is preliminary data.</text>
</comment>
<keyword evidence="3 9" id="KW-0489">Methyltransferase</keyword>
<evidence type="ECO:0000256" key="5">
    <source>
        <dbReference type="ARBA" id="ARBA00035674"/>
    </source>
</evidence>
<dbReference type="PANTHER" id="PTHR44307">
    <property type="entry name" value="PHOSPHOETHANOLAMINE METHYLTRANSFERASE"/>
    <property type="match status" value="1"/>
</dbReference>